<name>A0A081AZZ7_PHYNI</name>
<evidence type="ECO:0000313" key="2">
    <source>
        <dbReference type="Proteomes" id="UP000028582"/>
    </source>
</evidence>
<protein>
    <submittedName>
        <fullName evidence="1">Uncharacterized protein</fullName>
    </submittedName>
</protein>
<dbReference type="OrthoDB" id="143787at2759"/>
<comment type="caution">
    <text evidence="1">The sequence shown here is derived from an EMBL/GenBank/DDBJ whole genome shotgun (WGS) entry which is preliminary data.</text>
</comment>
<proteinExistence type="predicted"/>
<gene>
    <name evidence="1" type="ORF">F444_01648</name>
</gene>
<dbReference type="AlphaFoldDB" id="A0A081AZZ7"/>
<sequence length="75" mass="8206">MKMVPKHSVENGPLMRMVYLQARIGPARMFTAPMVYCECPVNSDHPTLLAFGCVVVPFGFNEAAEESEESCVLAG</sequence>
<organism evidence="1 2">
    <name type="scientific">Phytophthora nicotianae P1976</name>
    <dbReference type="NCBI Taxonomy" id="1317066"/>
    <lineage>
        <taxon>Eukaryota</taxon>
        <taxon>Sar</taxon>
        <taxon>Stramenopiles</taxon>
        <taxon>Oomycota</taxon>
        <taxon>Peronosporomycetes</taxon>
        <taxon>Peronosporales</taxon>
        <taxon>Peronosporaceae</taxon>
        <taxon>Phytophthora</taxon>
    </lineage>
</organism>
<evidence type="ECO:0000313" key="1">
    <source>
        <dbReference type="EMBL" id="ETO84458.1"/>
    </source>
</evidence>
<accession>A0A081AZZ7</accession>
<reference evidence="1 2" key="1">
    <citation type="submission" date="2013-11" db="EMBL/GenBank/DDBJ databases">
        <title>The Genome Sequence of Phytophthora parasitica P1976.</title>
        <authorList>
            <consortium name="The Broad Institute Genomics Platform"/>
            <person name="Russ C."/>
            <person name="Tyler B."/>
            <person name="Panabieres F."/>
            <person name="Shan W."/>
            <person name="Tripathy S."/>
            <person name="Grunwald N."/>
            <person name="Machado M."/>
            <person name="Johnson C.S."/>
            <person name="Walker B."/>
            <person name="Young S."/>
            <person name="Zeng Q."/>
            <person name="Gargeya S."/>
            <person name="Fitzgerald M."/>
            <person name="Haas B."/>
            <person name="Abouelleil A."/>
            <person name="Allen A.W."/>
            <person name="Alvarado L."/>
            <person name="Arachchi H.M."/>
            <person name="Berlin A.M."/>
            <person name="Chapman S.B."/>
            <person name="Gainer-Dewar J."/>
            <person name="Goldberg J."/>
            <person name="Griggs A."/>
            <person name="Gujja S."/>
            <person name="Hansen M."/>
            <person name="Howarth C."/>
            <person name="Imamovic A."/>
            <person name="Ireland A."/>
            <person name="Larimer J."/>
            <person name="McCowan C."/>
            <person name="Murphy C."/>
            <person name="Pearson M."/>
            <person name="Poon T.W."/>
            <person name="Priest M."/>
            <person name="Roberts A."/>
            <person name="Saif S."/>
            <person name="Shea T."/>
            <person name="Sisk P."/>
            <person name="Sykes S."/>
            <person name="Wortman J."/>
            <person name="Nusbaum C."/>
            <person name="Birren B."/>
        </authorList>
    </citation>
    <scope>NUCLEOTIDE SEQUENCE [LARGE SCALE GENOMIC DNA]</scope>
    <source>
        <strain evidence="1 2">P1976</strain>
    </source>
</reference>
<dbReference type="EMBL" id="ANJA01000307">
    <property type="protein sequence ID" value="ETO84458.1"/>
    <property type="molecule type" value="Genomic_DNA"/>
</dbReference>
<dbReference type="Proteomes" id="UP000028582">
    <property type="component" value="Unassembled WGS sequence"/>
</dbReference>